<proteinExistence type="predicted"/>
<keyword evidence="2" id="KW-1185">Reference proteome</keyword>
<dbReference type="AlphaFoldDB" id="A0AAV1QYM3"/>
<evidence type="ECO:0000313" key="1">
    <source>
        <dbReference type="EMBL" id="CAK7325390.1"/>
    </source>
</evidence>
<name>A0AAV1QYM3_9ROSI</name>
<sequence length="99" mass="10746">MGSQRNNIQYWAIIILFVAIIFVSFSNKTLAARPLDQEADQWLAKNLIFQSLPRGPAVPAEGGPCSQHRPGRGCIGEISGNGDGRSRIQILAISANINE</sequence>
<dbReference type="Proteomes" id="UP001314170">
    <property type="component" value="Unassembled WGS sequence"/>
</dbReference>
<reference evidence="1 2" key="1">
    <citation type="submission" date="2024-01" db="EMBL/GenBank/DDBJ databases">
        <authorList>
            <person name="Waweru B."/>
        </authorList>
    </citation>
    <scope>NUCLEOTIDE SEQUENCE [LARGE SCALE GENOMIC DNA]</scope>
</reference>
<dbReference type="EMBL" id="CAWUPB010000850">
    <property type="protein sequence ID" value="CAK7325390.1"/>
    <property type="molecule type" value="Genomic_DNA"/>
</dbReference>
<organism evidence="1 2">
    <name type="scientific">Dovyalis caffra</name>
    <dbReference type="NCBI Taxonomy" id="77055"/>
    <lineage>
        <taxon>Eukaryota</taxon>
        <taxon>Viridiplantae</taxon>
        <taxon>Streptophyta</taxon>
        <taxon>Embryophyta</taxon>
        <taxon>Tracheophyta</taxon>
        <taxon>Spermatophyta</taxon>
        <taxon>Magnoliopsida</taxon>
        <taxon>eudicotyledons</taxon>
        <taxon>Gunneridae</taxon>
        <taxon>Pentapetalae</taxon>
        <taxon>rosids</taxon>
        <taxon>fabids</taxon>
        <taxon>Malpighiales</taxon>
        <taxon>Salicaceae</taxon>
        <taxon>Flacourtieae</taxon>
        <taxon>Dovyalis</taxon>
    </lineage>
</organism>
<evidence type="ECO:0000313" key="2">
    <source>
        <dbReference type="Proteomes" id="UP001314170"/>
    </source>
</evidence>
<comment type="caution">
    <text evidence="1">The sequence shown here is derived from an EMBL/GenBank/DDBJ whole genome shotgun (WGS) entry which is preliminary data.</text>
</comment>
<gene>
    <name evidence="1" type="ORF">DCAF_LOCUS3065</name>
</gene>
<protein>
    <submittedName>
        <fullName evidence="1">Uncharacterized protein</fullName>
    </submittedName>
</protein>
<accession>A0AAV1QYM3</accession>